<keyword evidence="3" id="KW-0408">Iron</keyword>
<protein>
    <submittedName>
        <fullName evidence="6">NAD(P)H-quinone oxidoreductase subunit I, chloroplastic</fullName>
    </submittedName>
</protein>
<gene>
    <name evidence="6" type="primary">ndhI_2</name>
    <name evidence="6" type="ORF">McpCs1_07130</name>
</gene>
<dbReference type="Proteomes" id="UP001283212">
    <property type="component" value="Unassembled WGS sequence"/>
</dbReference>
<evidence type="ECO:0000256" key="2">
    <source>
        <dbReference type="ARBA" id="ARBA00022723"/>
    </source>
</evidence>
<dbReference type="Pfam" id="PF12800">
    <property type="entry name" value="Fer4_4"/>
    <property type="match status" value="1"/>
</dbReference>
<keyword evidence="4" id="KW-0411">Iron-sulfur</keyword>
<evidence type="ECO:0000313" key="6">
    <source>
        <dbReference type="EMBL" id="MDV0443343.1"/>
    </source>
</evidence>
<evidence type="ECO:0000256" key="4">
    <source>
        <dbReference type="ARBA" id="ARBA00023014"/>
    </source>
</evidence>
<keyword evidence="2" id="KW-0479">Metal-binding</keyword>
<dbReference type="AlphaFoldDB" id="A0AAE4SC18"/>
<organism evidence="6 7">
    <name type="scientific">Methanorbis rubei</name>
    <dbReference type="NCBI Taxonomy" id="3028300"/>
    <lineage>
        <taxon>Archaea</taxon>
        <taxon>Methanobacteriati</taxon>
        <taxon>Methanobacteriota</taxon>
        <taxon>Stenosarchaea group</taxon>
        <taxon>Methanomicrobia</taxon>
        <taxon>Methanomicrobiales</taxon>
        <taxon>Methanocorpusculaceae</taxon>
        <taxon>Methanorbis</taxon>
    </lineage>
</organism>
<dbReference type="GO" id="GO:0051539">
    <property type="term" value="F:4 iron, 4 sulfur cluster binding"/>
    <property type="evidence" value="ECO:0007669"/>
    <property type="project" value="UniProtKB-KW"/>
</dbReference>
<dbReference type="PROSITE" id="PS51379">
    <property type="entry name" value="4FE4S_FER_2"/>
    <property type="match status" value="4"/>
</dbReference>
<evidence type="ECO:0000259" key="5">
    <source>
        <dbReference type="PROSITE" id="PS51379"/>
    </source>
</evidence>
<feature type="domain" description="4Fe-4S ferredoxin-type" evidence="5">
    <location>
        <begin position="114"/>
        <end position="144"/>
    </location>
</feature>
<dbReference type="PROSITE" id="PS00198">
    <property type="entry name" value="4FE4S_FER_1"/>
    <property type="match status" value="3"/>
</dbReference>
<sequence length="200" mass="22325">MSVLSYFKEFARPAWIKKFFAAKTAPLAAPAYFRDFPELTGNDCTHCLECRMICPAPGAIDVVLRENGKWEPQIIRGHCFRCGYCVEICPEEVMTAGDILARKHEQRLAFTHEYEVQVHRKLCMGCGNCTTACPVNREIDPEMGAGGTSVSDDLLMKVVKGRNTVLHNELCKGCKVCEDTCPNGAMHVARRVQAVQKEEP</sequence>
<dbReference type="Gene3D" id="3.30.70.20">
    <property type="match status" value="2"/>
</dbReference>
<dbReference type="PANTHER" id="PTHR43687:SF1">
    <property type="entry name" value="FERREDOXIN III"/>
    <property type="match status" value="1"/>
</dbReference>
<dbReference type="EMBL" id="JAWDKB010000002">
    <property type="protein sequence ID" value="MDV0443343.1"/>
    <property type="molecule type" value="Genomic_DNA"/>
</dbReference>
<dbReference type="InterPro" id="IPR050572">
    <property type="entry name" value="Fe-S_Ferredoxin"/>
</dbReference>
<dbReference type="GO" id="GO:0046872">
    <property type="term" value="F:metal ion binding"/>
    <property type="evidence" value="ECO:0007669"/>
    <property type="project" value="UniProtKB-KW"/>
</dbReference>
<dbReference type="Pfam" id="PF00037">
    <property type="entry name" value="Fer4"/>
    <property type="match status" value="1"/>
</dbReference>
<dbReference type="Pfam" id="PF12838">
    <property type="entry name" value="Fer4_7"/>
    <property type="match status" value="1"/>
</dbReference>
<comment type="caution">
    <text evidence="6">The sequence shown here is derived from an EMBL/GenBank/DDBJ whole genome shotgun (WGS) entry which is preliminary data.</text>
</comment>
<evidence type="ECO:0000256" key="3">
    <source>
        <dbReference type="ARBA" id="ARBA00023004"/>
    </source>
</evidence>
<dbReference type="SUPFAM" id="SSF54862">
    <property type="entry name" value="4Fe-4S ferredoxins"/>
    <property type="match status" value="1"/>
</dbReference>
<evidence type="ECO:0000313" key="7">
    <source>
        <dbReference type="Proteomes" id="UP001283212"/>
    </source>
</evidence>
<accession>A0AAE4SC18</accession>
<dbReference type="PANTHER" id="PTHR43687">
    <property type="entry name" value="ADENYLYLSULFATE REDUCTASE, BETA SUBUNIT"/>
    <property type="match status" value="1"/>
</dbReference>
<feature type="domain" description="4Fe-4S ferredoxin-type" evidence="5">
    <location>
        <begin position="70"/>
        <end position="99"/>
    </location>
</feature>
<feature type="domain" description="4Fe-4S ferredoxin-type" evidence="5">
    <location>
        <begin position="35"/>
        <end position="65"/>
    </location>
</feature>
<evidence type="ECO:0000256" key="1">
    <source>
        <dbReference type="ARBA" id="ARBA00022485"/>
    </source>
</evidence>
<dbReference type="InterPro" id="IPR017900">
    <property type="entry name" value="4Fe4S_Fe_S_CS"/>
</dbReference>
<dbReference type="GO" id="GO:0016491">
    <property type="term" value="F:oxidoreductase activity"/>
    <property type="evidence" value="ECO:0007669"/>
    <property type="project" value="UniProtKB-ARBA"/>
</dbReference>
<keyword evidence="1" id="KW-0004">4Fe-4S</keyword>
<name>A0AAE4SC18_9EURY</name>
<dbReference type="InterPro" id="IPR017896">
    <property type="entry name" value="4Fe4S_Fe-S-bd"/>
</dbReference>
<keyword evidence="7" id="KW-1185">Reference proteome</keyword>
<feature type="domain" description="4Fe-4S ferredoxin-type" evidence="5">
    <location>
        <begin position="162"/>
        <end position="191"/>
    </location>
</feature>
<proteinExistence type="predicted"/>
<dbReference type="RefSeq" id="WP_338095870.1">
    <property type="nucleotide sequence ID" value="NZ_JAWDKB010000002.1"/>
</dbReference>
<reference evidence="6 7" key="1">
    <citation type="submission" date="2023-06" db="EMBL/GenBank/DDBJ databases">
        <title>Genome sequence of Methancorpusculaceae sp. Cs1.</title>
        <authorList>
            <person name="Protasov E."/>
            <person name="Platt K."/>
            <person name="Poehlein A."/>
            <person name="Daniel R."/>
            <person name="Brune A."/>
        </authorList>
    </citation>
    <scope>NUCLEOTIDE SEQUENCE [LARGE SCALE GENOMIC DNA]</scope>
    <source>
        <strain evidence="6 7">Cs1</strain>
    </source>
</reference>